<evidence type="ECO:0000313" key="3">
    <source>
        <dbReference type="EMBL" id="AIS52620.1"/>
    </source>
</evidence>
<dbReference type="InterPro" id="IPR052934">
    <property type="entry name" value="Methyl-DNA_Rec/Restrict_Enz"/>
</dbReference>
<dbReference type="HOGENOM" id="CLU_011498_2_1_9"/>
<dbReference type="InterPro" id="IPR027417">
    <property type="entry name" value="P-loop_NTPase"/>
</dbReference>
<proteinExistence type="predicted"/>
<protein>
    <submittedName>
        <fullName evidence="3">ATPase</fullName>
    </submittedName>
</protein>
<dbReference type="SUPFAM" id="SSF52540">
    <property type="entry name" value="P-loop containing nucleoside triphosphate hydrolases"/>
    <property type="match status" value="1"/>
</dbReference>
<reference evidence="4" key="1">
    <citation type="journal article" date="2015" name="Genome Announc.">
        <title>Whole-Genome Sequences of 80 Environmental and Clinical Isolates of Burkholderia pseudomallei.</title>
        <authorList>
            <person name="Johnson S.L."/>
            <person name="Baker A.L."/>
            <person name="Chain P.S."/>
            <person name="Currie B.J."/>
            <person name="Daligault H.E."/>
            <person name="Davenport K.W."/>
            <person name="Davis C.B."/>
            <person name="Inglis T.J."/>
            <person name="Kaestli M."/>
            <person name="Koren S."/>
            <person name="Mayo M."/>
            <person name="Merritt A.J."/>
            <person name="Price E.P."/>
            <person name="Sarovich D.S."/>
            <person name="Warner J."/>
            <person name="Rosovitz M.J."/>
        </authorList>
    </citation>
    <scope>NUCLEOTIDE SEQUENCE [LARGE SCALE GENOMIC DNA]</scope>
    <source>
        <strain evidence="4">DSM 2030</strain>
    </source>
</reference>
<dbReference type="STRING" id="2325.TKV_c14510"/>
<feature type="domain" description="ATPase dynein-related AAA" evidence="1">
    <location>
        <begin position="248"/>
        <end position="352"/>
    </location>
</feature>
<dbReference type="AlphaFoldDB" id="A0A097AS20"/>
<dbReference type="KEGG" id="tki:TKV_c14510"/>
<dbReference type="Gene3D" id="3.30.920.90">
    <property type="match status" value="1"/>
</dbReference>
<dbReference type="Proteomes" id="UP000029669">
    <property type="component" value="Chromosome"/>
</dbReference>
<dbReference type="Gene3D" id="3.40.50.300">
    <property type="entry name" value="P-loop containing nucleotide triphosphate hydrolases"/>
    <property type="match status" value="1"/>
</dbReference>
<dbReference type="Pfam" id="PF07728">
    <property type="entry name" value="AAA_5"/>
    <property type="match status" value="1"/>
</dbReference>
<sequence length="584" mass="68380">MSLKTLFKEVMDNYIKVRTSQPFKGNRIGDILRKEIPQEIQKFDFIGDEYFIKGSNGQGNWAEIPWVAIMDKNITQTTMEGVYIVYLFSSDMKRLYLTLNQGYTKLKDKYGKFGANEKMLSLASKIRNKIEAKGWNTDNNLSIGNEFYEKGTIFYKKYENDDLADDETLKKDLHDLINIYKKTVFVLSGEDNDQIYENKEDYIPDNDTSYNVKDELDYIKSYIKNQGFSYNDKLIENFYLSLKSKPFLILAGISGTGKSKLARLFAEAIGCNTKNGRFMLVPVRPDWSDSTELLGYKDMHNKFHPGVLTNFIKRAINDINRPYFFVLDEMNLARVEYYFSDILSIIESRKKDGDRIVTDPLLNKELLDEDSFHEYGNLYIPENLYFIGTVNMDETTFPFSKKVLDRANVIEFSDVNLDYFFGDTEEITEKVLNNSFLKSEFLTLNDCLDYREIIDDVILVLKKINDVLREGNLHFGYRVRDEISFYMIHNELNGLMNFDEAMDLEILQKILPRIHGSSISIKKILVELFKICSGNYESKYEYEDMDVSDKMLKDMDNCVYPRSAEKIIYMVRRYEEDGFTSYWL</sequence>
<keyword evidence="4" id="KW-1185">Reference proteome</keyword>
<dbReference type="RefSeq" id="WP_049685351.1">
    <property type="nucleotide sequence ID" value="NZ_CP009170.1"/>
</dbReference>
<name>A0A097AS20_THEKI</name>
<evidence type="ECO:0000313" key="4">
    <source>
        <dbReference type="Proteomes" id="UP000029669"/>
    </source>
</evidence>
<dbReference type="InterPro" id="IPR011704">
    <property type="entry name" value="ATPase_dyneun-rel_AAA"/>
</dbReference>
<accession>A0A097AS20</accession>
<dbReference type="EMBL" id="CP009170">
    <property type="protein sequence ID" value="AIS52620.1"/>
    <property type="molecule type" value="Genomic_DNA"/>
</dbReference>
<dbReference type="OrthoDB" id="9781481at2"/>
<dbReference type="PANTHER" id="PTHR37291">
    <property type="entry name" value="5-METHYLCYTOSINE-SPECIFIC RESTRICTION ENZYME B"/>
    <property type="match status" value="1"/>
</dbReference>
<dbReference type="REBASE" id="94405">
    <property type="entry name" value="Tki2030McrB2P"/>
</dbReference>
<gene>
    <name evidence="3" type="ORF">TKV_c14510</name>
</gene>
<evidence type="ECO:0000259" key="1">
    <source>
        <dbReference type="Pfam" id="PF07728"/>
    </source>
</evidence>
<dbReference type="PANTHER" id="PTHR37291:SF1">
    <property type="entry name" value="TYPE IV METHYL-DIRECTED RESTRICTION ENZYME ECOKMCRB SUBUNIT"/>
    <property type="match status" value="1"/>
</dbReference>
<dbReference type="eggNOG" id="COG1401">
    <property type="taxonomic scope" value="Bacteria"/>
</dbReference>
<dbReference type="GO" id="GO:0005524">
    <property type="term" value="F:ATP binding"/>
    <property type="evidence" value="ECO:0007669"/>
    <property type="project" value="InterPro"/>
</dbReference>
<organism evidence="3 4">
    <name type="scientific">Thermoanaerobacter kivui</name>
    <name type="common">Acetogenium kivui</name>
    <dbReference type="NCBI Taxonomy" id="2325"/>
    <lineage>
        <taxon>Bacteria</taxon>
        <taxon>Bacillati</taxon>
        <taxon>Bacillota</taxon>
        <taxon>Clostridia</taxon>
        <taxon>Thermoanaerobacterales</taxon>
        <taxon>Thermoanaerobacteraceae</taxon>
        <taxon>Thermoanaerobacter</taxon>
    </lineage>
</organism>
<feature type="domain" description="Type IV methyl-directed restriction enzyme EcoKMcrB subunit DNA-binding" evidence="2">
    <location>
        <begin position="10"/>
        <end position="182"/>
    </location>
</feature>
<dbReference type="InterPro" id="IPR021961">
    <property type="entry name" value="McrB_DNA-bd"/>
</dbReference>
<dbReference type="Pfam" id="PF12102">
    <property type="entry name" value="MrcB_N"/>
    <property type="match status" value="1"/>
</dbReference>
<dbReference type="GO" id="GO:0016887">
    <property type="term" value="F:ATP hydrolysis activity"/>
    <property type="evidence" value="ECO:0007669"/>
    <property type="project" value="InterPro"/>
</dbReference>
<evidence type="ECO:0000259" key="2">
    <source>
        <dbReference type="Pfam" id="PF12102"/>
    </source>
</evidence>